<feature type="region of interest" description="Disordered" evidence="1">
    <location>
        <begin position="209"/>
        <end position="267"/>
    </location>
</feature>
<sequence>MNSARTVELGRAVIALQSANIELWLTTLITLSPDTIRPPAQQNSVDLQNFEATDLLEHLSLGNVWVRRGNDMHMFLDCTKLGRPLDSHHLQQLGDSIVNAPAWKRFGLCLSLPLNYEPTYGKLRVNIDHYDPIEKPLTNADNSSASAFGTDIRPPEGIPILHLESIEIIMAICETKNRAMARKRPKRKAAKPVSDFGEVEVFFEDANPNAESSCKSDLLRGPGFQSKPADQGDYTRVQARSSETPSNLNFEMKPGSPNRGKRKGHTTSSELAAIEIPDPALSQSERIMVLTDAGLRYSICLHLRGSTANLRVKANTFIYGLSNVAPALWRAGYISALCDPEFQATSAEAAVEILEEYRNLGTRHPDESGERMHGLTRNDLFDLEQSFVQGRTNRTDSNHAVEPNTMNSQCGNSLCSVSTISQPLDDGVAGEEGLYFECDESVKQNLQQADRNSCEVAGAEVTWTSELAIPRTDDENMLFGF</sequence>
<accession>A0A9W8XU66</accession>
<dbReference type="Proteomes" id="UP001140513">
    <property type="component" value="Unassembled WGS sequence"/>
</dbReference>
<dbReference type="GeneID" id="80905980"/>
<comment type="caution">
    <text evidence="2">The sequence shown here is derived from an EMBL/GenBank/DDBJ whole genome shotgun (WGS) entry which is preliminary data.</text>
</comment>
<organism evidence="2 3">
    <name type="scientific">Didymosphaeria variabile</name>
    <dbReference type="NCBI Taxonomy" id="1932322"/>
    <lineage>
        <taxon>Eukaryota</taxon>
        <taxon>Fungi</taxon>
        <taxon>Dikarya</taxon>
        <taxon>Ascomycota</taxon>
        <taxon>Pezizomycotina</taxon>
        <taxon>Dothideomycetes</taxon>
        <taxon>Pleosporomycetidae</taxon>
        <taxon>Pleosporales</taxon>
        <taxon>Massarineae</taxon>
        <taxon>Didymosphaeriaceae</taxon>
        <taxon>Didymosphaeria</taxon>
    </lineage>
</organism>
<dbReference type="RefSeq" id="XP_056074732.1">
    <property type="nucleotide sequence ID" value="XM_056211259.1"/>
</dbReference>
<gene>
    <name evidence="2" type="ORF">N0V89_002450</name>
</gene>
<feature type="compositionally biased region" description="Polar residues" evidence="1">
    <location>
        <begin position="238"/>
        <end position="249"/>
    </location>
</feature>
<reference evidence="2" key="1">
    <citation type="submission" date="2022-10" db="EMBL/GenBank/DDBJ databases">
        <title>Tapping the CABI collections for fungal endophytes: first genome assemblies for Collariella, Neodidymelliopsis, Ascochyta clinopodiicola, Didymella pomorum, Didymosphaeria variabile, Neocosmospora piperis and Neocucurbitaria cava.</title>
        <authorList>
            <person name="Hill R."/>
        </authorList>
    </citation>
    <scope>NUCLEOTIDE SEQUENCE</scope>
    <source>
        <strain evidence="2">IMI 356815</strain>
    </source>
</reference>
<keyword evidence="3" id="KW-1185">Reference proteome</keyword>
<dbReference type="OrthoDB" id="4187154at2759"/>
<name>A0A9W8XU66_9PLEO</name>
<protein>
    <submittedName>
        <fullName evidence="2">Uncharacterized protein</fullName>
    </submittedName>
</protein>
<proteinExistence type="predicted"/>
<evidence type="ECO:0000313" key="2">
    <source>
        <dbReference type="EMBL" id="KAJ4357873.1"/>
    </source>
</evidence>
<dbReference type="AlphaFoldDB" id="A0A9W8XU66"/>
<dbReference type="EMBL" id="JAPEUX010000002">
    <property type="protein sequence ID" value="KAJ4357873.1"/>
    <property type="molecule type" value="Genomic_DNA"/>
</dbReference>
<evidence type="ECO:0000256" key="1">
    <source>
        <dbReference type="SAM" id="MobiDB-lite"/>
    </source>
</evidence>
<evidence type="ECO:0000313" key="3">
    <source>
        <dbReference type="Proteomes" id="UP001140513"/>
    </source>
</evidence>